<feature type="transmembrane region" description="Helical" evidence="2">
    <location>
        <begin position="159"/>
        <end position="176"/>
    </location>
</feature>
<dbReference type="Pfam" id="PF12796">
    <property type="entry name" value="Ank_2"/>
    <property type="match status" value="1"/>
</dbReference>
<dbReference type="EMBL" id="QEWP01000023">
    <property type="protein sequence ID" value="PWD97868.1"/>
    <property type="molecule type" value="Genomic_DNA"/>
</dbReference>
<protein>
    <recommendedName>
        <fullName evidence="3">Acyltransferase 3 domain-containing protein</fullName>
    </recommendedName>
</protein>
<keyword evidence="2" id="KW-1133">Transmembrane helix</keyword>
<feature type="repeat" description="ANK" evidence="1">
    <location>
        <begin position="466"/>
        <end position="498"/>
    </location>
</feature>
<feature type="transmembrane region" description="Helical" evidence="2">
    <location>
        <begin position="365"/>
        <end position="383"/>
    </location>
</feature>
<evidence type="ECO:0000256" key="1">
    <source>
        <dbReference type="PROSITE-ProRule" id="PRU00023"/>
    </source>
</evidence>
<dbReference type="PANTHER" id="PTHR36927">
    <property type="entry name" value="BLR4337 PROTEIN"/>
    <property type="match status" value="1"/>
</dbReference>
<feature type="transmembrane region" description="Helical" evidence="2">
    <location>
        <begin position="104"/>
        <end position="125"/>
    </location>
</feature>
<keyword evidence="2" id="KW-0812">Transmembrane</keyword>
<keyword evidence="5" id="KW-1185">Reference proteome</keyword>
<dbReference type="Gene3D" id="1.25.40.20">
    <property type="entry name" value="Ankyrin repeat-containing domain"/>
    <property type="match status" value="1"/>
</dbReference>
<reference evidence="4 5" key="1">
    <citation type="submission" date="2018-05" db="EMBL/GenBank/DDBJ databases">
        <title>Marinilabilia rubrum sp. nov., isolated from saltern sediment.</title>
        <authorList>
            <person name="Zhang R."/>
        </authorList>
    </citation>
    <scope>NUCLEOTIDE SEQUENCE [LARGE SCALE GENOMIC DNA]</scope>
    <source>
        <strain evidence="4 5">WTE16</strain>
    </source>
</reference>
<feature type="transmembrane region" description="Helical" evidence="2">
    <location>
        <begin position="227"/>
        <end position="243"/>
    </location>
</feature>
<dbReference type="InterPro" id="IPR050623">
    <property type="entry name" value="Glucan_succinyl_AcylTrfase"/>
</dbReference>
<feature type="domain" description="Acyltransferase 3" evidence="3">
    <location>
        <begin position="20"/>
        <end position="376"/>
    </location>
</feature>
<proteinExistence type="predicted"/>
<dbReference type="InterPro" id="IPR036770">
    <property type="entry name" value="Ankyrin_rpt-contain_sf"/>
</dbReference>
<feature type="transmembrane region" description="Helical" evidence="2">
    <location>
        <begin position="339"/>
        <end position="359"/>
    </location>
</feature>
<evidence type="ECO:0000313" key="4">
    <source>
        <dbReference type="EMBL" id="PWD97868.1"/>
    </source>
</evidence>
<dbReference type="InterPro" id="IPR002656">
    <property type="entry name" value="Acyl_transf_3_dom"/>
</dbReference>
<dbReference type="PANTHER" id="PTHR36927:SF1">
    <property type="entry name" value="MDO-LIKE PROTEIN"/>
    <property type="match status" value="1"/>
</dbReference>
<evidence type="ECO:0000256" key="2">
    <source>
        <dbReference type="SAM" id="Phobius"/>
    </source>
</evidence>
<feature type="transmembrane region" description="Helical" evidence="2">
    <location>
        <begin position="188"/>
        <end position="207"/>
    </location>
</feature>
<feature type="transmembrane region" description="Helical" evidence="2">
    <location>
        <begin position="62"/>
        <end position="83"/>
    </location>
</feature>
<feature type="transmembrane region" description="Helical" evidence="2">
    <location>
        <begin position="395"/>
        <end position="412"/>
    </location>
</feature>
<accession>A0A2U2B484</accession>
<feature type="repeat" description="ANK" evidence="1">
    <location>
        <begin position="499"/>
        <end position="531"/>
    </location>
</feature>
<dbReference type="PROSITE" id="PS50297">
    <property type="entry name" value="ANK_REP_REGION"/>
    <property type="match status" value="2"/>
</dbReference>
<keyword evidence="1" id="KW-0040">ANK repeat</keyword>
<feature type="transmembrane region" description="Helical" evidence="2">
    <location>
        <begin position="297"/>
        <end position="318"/>
    </location>
</feature>
<gene>
    <name evidence="4" type="ORF">DDZ16_18570</name>
</gene>
<sequence>MASSAKQITNKKCNLMKRILFLDNFRTFLIFLVVLLHAGLVYEAVLENSWIVVDPVKNNSIGLIRLYLDLFIMFSIFFVAGYFMPFSLKRKTRGQVFRSKFKRIMLPWLLAVSTLIPAYKAIFLYSRGLPQEEWFTYFHFFERAGSDLTIFSNNPTQNWLWFLPVLFSFQVIYLLASRLKKYTLRISLKTGVILTLVLGTTYGMVISMNGWTGWTHTALFDFQNERLGIYFLSFLLGTLCAKLKVFDRPWSKKYYILSNVALTIAIGIYTVVALNLFFNLIDPARNYYFISPVADRLVYHTTALLSMLSILHVMLFTFRRYFNKTNPLINELNRNSYNVYIIHMIVMGIVALMLIQVPVPAMVKFFILAITTFALSNLVLYAWKTTLQKKVNVKTASTVILVTVLFGFAFSSNRTVKADKMPPSPVNAQAEQSEISLHAAVIKDDTNTVIEYIKSGSDLNIAEASGGSSPLITAALFGRTEIANLLINAGADINFTNNDGSTALHTAAFFCRADIVELLLENGVDQSIANNAGSTAQQSVEAPFEAVKGIYQYFQNTLGPLGLDLNMERIRKTRPVIAKTLSQHN</sequence>
<organism evidence="4 5">
    <name type="scientific">Marinilabilia rubra</name>
    <dbReference type="NCBI Taxonomy" id="2162893"/>
    <lineage>
        <taxon>Bacteria</taxon>
        <taxon>Pseudomonadati</taxon>
        <taxon>Bacteroidota</taxon>
        <taxon>Bacteroidia</taxon>
        <taxon>Marinilabiliales</taxon>
        <taxon>Marinilabiliaceae</taxon>
        <taxon>Marinilabilia</taxon>
    </lineage>
</organism>
<dbReference type="Pfam" id="PF01757">
    <property type="entry name" value="Acyl_transf_3"/>
    <property type="match status" value="1"/>
</dbReference>
<evidence type="ECO:0000259" key="3">
    <source>
        <dbReference type="Pfam" id="PF01757"/>
    </source>
</evidence>
<name>A0A2U2B484_9BACT</name>
<feature type="transmembrane region" description="Helical" evidence="2">
    <location>
        <begin position="255"/>
        <end position="277"/>
    </location>
</feature>
<feature type="transmembrane region" description="Helical" evidence="2">
    <location>
        <begin position="21"/>
        <end position="42"/>
    </location>
</feature>
<dbReference type="AlphaFoldDB" id="A0A2U2B484"/>
<dbReference type="GO" id="GO:0016747">
    <property type="term" value="F:acyltransferase activity, transferring groups other than amino-acyl groups"/>
    <property type="evidence" value="ECO:0007669"/>
    <property type="project" value="InterPro"/>
</dbReference>
<evidence type="ECO:0000313" key="5">
    <source>
        <dbReference type="Proteomes" id="UP000244956"/>
    </source>
</evidence>
<dbReference type="SMART" id="SM00248">
    <property type="entry name" value="ANK"/>
    <property type="match status" value="3"/>
</dbReference>
<dbReference type="InterPro" id="IPR002110">
    <property type="entry name" value="Ankyrin_rpt"/>
</dbReference>
<keyword evidence="2" id="KW-0472">Membrane</keyword>
<dbReference type="PROSITE" id="PS50088">
    <property type="entry name" value="ANK_REPEAT"/>
    <property type="match status" value="2"/>
</dbReference>
<comment type="caution">
    <text evidence="4">The sequence shown here is derived from an EMBL/GenBank/DDBJ whole genome shotgun (WGS) entry which is preliminary data.</text>
</comment>
<dbReference type="Proteomes" id="UP000244956">
    <property type="component" value="Unassembled WGS sequence"/>
</dbReference>
<dbReference type="SUPFAM" id="SSF48403">
    <property type="entry name" value="Ankyrin repeat"/>
    <property type="match status" value="1"/>
</dbReference>